<keyword evidence="3" id="KW-1185">Reference proteome</keyword>
<evidence type="ECO:0000313" key="2">
    <source>
        <dbReference type="EMBL" id="OQE79289.1"/>
    </source>
</evidence>
<organism evidence="2 3">
    <name type="scientific">Penicillium nalgiovense</name>
    <dbReference type="NCBI Taxonomy" id="60175"/>
    <lineage>
        <taxon>Eukaryota</taxon>
        <taxon>Fungi</taxon>
        <taxon>Dikarya</taxon>
        <taxon>Ascomycota</taxon>
        <taxon>Pezizomycotina</taxon>
        <taxon>Eurotiomycetes</taxon>
        <taxon>Eurotiomycetidae</taxon>
        <taxon>Eurotiales</taxon>
        <taxon>Aspergillaceae</taxon>
        <taxon>Penicillium</taxon>
    </lineage>
</organism>
<evidence type="ECO:0000313" key="3">
    <source>
        <dbReference type="Proteomes" id="UP000191691"/>
    </source>
</evidence>
<dbReference type="Proteomes" id="UP000191691">
    <property type="component" value="Unassembled WGS sequence"/>
</dbReference>
<dbReference type="AlphaFoldDB" id="A0A1V6XVV1"/>
<gene>
    <name evidence="2" type="ORF">PENNAL_c0052G10175</name>
</gene>
<dbReference type="EMBL" id="MOOB01000052">
    <property type="protein sequence ID" value="OQE79289.1"/>
    <property type="molecule type" value="Genomic_DNA"/>
</dbReference>
<feature type="compositionally biased region" description="Basic and acidic residues" evidence="1">
    <location>
        <begin position="150"/>
        <end position="164"/>
    </location>
</feature>
<accession>A0A1V6XVV1</accession>
<reference evidence="3" key="1">
    <citation type="journal article" date="2017" name="Nat. Microbiol.">
        <title>Global analysis of biosynthetic gene clusters reveals vast potential of secondary metabolite production in Penicillium species.</title>
        <authorList>
            <person name="Nielsen J.C."/>
            <person name="Grijseels S."/>
            <person name="Prigent S."/>
            <person name="Ji B."/>
            <person name="Dainat J."/>
            <person name="Nielsen K.F."/>
            <person name="Frisvad J.C."/>
            <person name="Workman M."/>
            <person name="Nielsen J."/>
        </authorList>
    </citation>
    <scope>NUCLEOTIDE SEQUENCE [LARGE SCALE GENOMIC DNA]</scope>
    <source>
        <strain evidence="3">IBT 13039</strain>
    </source>
</reference>
<comment type="caution">
    <text evidence="2">The sequence shown here is derived from an EMBL/GenBank/DDBJ whole genome shotgun (WGS) entry which is preliminary data.</text>
</comment>
<evidence type="ECO:0000256" key="1">
    <source>
        <dbReference type="SAM" id="MobiDB-lite"/>
    </source>
</evidence>
<feature type="region of interest" description="Disordered" evidence="1">
    <location>
        <begin position="150"/>
        <end position="171"/>
    </location>
</feature>
<sequence>MAHHFPFRSKKQTDLEKARENIMIQYDGHHHRSSRMRFRQPSANPETIEDRMLELEYARDGYGKKYLNPNGDEDHEKYTDLDTYYSSNKDYPRRLVMQETPETYEGTDYPPRHWRRRHIRGRVPFIITLAELCLNPLGLRRFDFVRANEHEKEGDDTIKPRKDQSPNNRQWQSKIASLTIPRRLVVKDQTTKQWAPEKTEDLRDEKTGMLQPYIFLSFSRANYLGKTTEELLEMLYQVAERMVQYENRHRDP</sequence>
<dbReference type="STRING" id="60175.A0A1V6XVV1"/>
<protein>
    <submittedName>
        <fullName evidence="2">Uncharacterized protein</fullName>
    </submittedName>
</protein>
<proteinExistence type="predicted"/>
<name>A0A1V6XVV1_PENNA</name>